<dbReference type="SUPFAM" id="SSF88659">
    <property type="entry name" value="Sigma3 and sigma4 domains of RNA polymerase sigma factors"/>
    <property type="match status" value="1"/>
</dbReference>
<keyword evidence="1" id="KW-0175">Coiled coil</keyword>
<protein>
    <recommendedName>
        <fullName evidence="2">RNA polymerase sigma-70 region 4 domain-containing protein</fullName>
    </recommendedName>
</protein>
<accession>A0A7X9NN70</accession>
<feature type="coiled-coil region" evidence="1">
    <location>
        <begin position="42"/>
        <end position="69"/>
    </location>
</feature>
<dbReference type="GO" id="GO:0003700">
    <property type="term" value="F:DNA-binding transcription factor activity"/>
    <property type="evidence" value="ECO:0007669"/>
    <property type="project" value="InterPro"/>
</dbReference>
<evidence type="ECO:0000259" key="2">
    <source>
        <dbReference type="Pfam" id="PF04545"/>
    </source>
</evidence>
<proteinExistence type="predicted"/>
<sequence>MLFDEYTEIQENIMLIKWELSQIENRLSRNKQTDSQAIQELLQRDAHRKNQLENKLNRYIEKQNKIQGLLDTFDELDRNILTLRYIEGYSLEDISKKLTYSESYIRKKHAELRRTIRYIEQLGK</sequence>
<reference evidence="3 4" key="1">
    <citation type="submission" date="2020-04" db="EMBL/GenBank/DDBJ databases">
        <authorList>
            <person name="Hitch T.C.A."/>
            <person name="Wylensek D."/>
            <person name="Clavel T."/>
        </authorList>
    </citation>
    <scope>NUCLEOTIDE SEQUENCE [LARGE SCALE GENOMIC DNA]</scope>
    <source>
        <strain evidence="3 4">WCA-380-WT-3C</strain>
    </source>
</reference>
<dbReference type="Pfam" id="PF04545">
    <property type="entry name" value="Sigma70_r4"/>
    <property type="match status" value="1"/>
</dbReference>
<evidence type="ECO:0000313" key="4">
    <source>
        <dbReference type="Proteomes" id="UP000588071"/>
    </source>
</evidence>
<dbReference type="AlphaFoldDB" id="A0A7X9NN70"/>
<dbReference type="Gene3D" id="1.10.10.10">
    <property type="entry name" value="Winged helix-like DNA-binding domain superfamily/Winged helix DNA-binding domain"/>
    <property type="match status" value="1"/>
</dbReference>
<dbReference type="Proteomes" id="UP000588071">
    <property type="component" value="Unassembled WGS sequence"/>
</dbReference>
<name>A0A7X9NN70_9ENTE</name>
<dbReference type="EMBL" id="JABAFV010000018">
    <property type="protein sequence ID" value="NME50466.1"/>
    <property type="molecule type" value="Genomic_DNA"/>
</dbReference>
<dbReference type="RefSeq" id="WP_168931619.1">
    <property type="nucleotide sequence ID" value="NZ_JABAFV010000018.1"/>
</dbReference>
<dbReference type="GO" id="GO:0006352">
    <property type="term" value="P:DNA-templated transcription initiation"/>
    <property type="evidence" value="ECO:0007669"/>
    <property type="project" value="InterPro"/>
</dbReference>
<dbReference type="InterPro" id="IPR036388">
    <property type="entry name" value="WH-like_DNA-bd_sf"/>
</dbReference>
<feature type="domain" description="RNA polymerase sigma-70 region 4" evidence="2">
    <location>
        <begin position="69"/>
        <end position="111"/>
    </location>
</feature>
<gene>
    <name evidence="3" type="ORF">HF857_09605</name>
</gene>
<evidence type="ECO:0000256" key="1">
    <source>
        <dbReference type="SAM" id="Coils"/>
    </source>
</evidence>
<organism evidence="3 4">
    <name type="scientific">Enterococcus cecorum</name>
    <dbReference type="NCBI Taxonomy" id="44008"/>
    <lineage>
        <taxon>Bacteria</taxon>
        <taxon>Bacillati</taxon>
        <taxon>Bacillota</taxon>
        <taxon>Bacilli</taxon>
        <taxon>Lactobacillales</taxon>
        <taxon>Enterococcaceae</taxon>
        <taxon>Enterococcus</taxon>
    </lineage>
</organism>
<evidence type="ECO:0000313" key="3">
    <source>
        <dbReference type="EMBL" id="NME50466.1"/>
    </source>
</evidence>
<comment type="caution">
    <text evidence="3">The sequence shown here is derived from an EMBL/GenBank/DDBJ whole genome shotgun (WGS) entry which is preliminary data.</text>
</comment>
<dbReference type="InterPro" id="IPR007630">
    <property type="entry name" value="RNA_pol_sigma70_r4"/>
</dbReference>
<dbReference type="InterPro" id="IPR013324">
    <property type="entry name" value="RNA_pol_sigma_r3/r4-like"/>
</dbReference>